<evidence type="ECO:0000256" key="4">
    <source>
        <dbReference type="ARBA" id="ARBA00023163"/>
    </source>
</evidence>
<dbReference type="STRING" id="946078.GA0070622_0953"/>
<protein>
    <submittedName>
        <fullName evidence="7">Transcriptional regulator, TetR family</fullName>
    </submittedName>
</protein>
<evidence type="ECO:0000256" key="3">
    <source>
        <dbReference type="ARBA" id="ARBA00023125"/>
    </source>
</evidence>
<feature type="DNA-binding region" description="H-T-H motif" evidence="5">
    <location>
        <begin position="35"/>
        <end position="54"/>
    </location>
</feature>
<evidence type="ECO:0000313" key="8">
    <source>
        <dbReference type="Proteomes" id="UP000199558"/>
    </source>
</evidence>
<accession>A0A1A9B3C1</accession>
<dbReference type="InterPro" id="IPR001647">
    <property type="entry name" value="HTH_TetR"/>
</dbReference>
<dbReference type="GO" id="GO:0000976">
    <property type="term" value="F:transcription cis-regulatory region binding"/>
    <property type="evidence" value="ECO:0007669"/>
    <property type="project" value="TreeGrafter"/>
</dbReference>
<dbReference type="PANTHER" id="PTHR30055">
    <property type="entry name" value="HTH-TYPE TRANSCRIPTIONAL REGULATOR RUTR"/>
    <property type="match status" value="1"/>
</dbReference>
<proteinExistence type="predicted"/>
<dbReference type="GO" id="GO:0046677">
    <property type="term" value="P:response to antibiotic"/>
    <property type="evidence" value="ECO:0007669"/>
    <property type="project" value="InterPro"/>
</dbReference>
<dbReference type="OrthoDB" id="4540879at2"/>
<keyword evidence="4" id="KW-0804">Transcription</keyword>
<dbReference type="InterPro" id="IPR036271">
    <property type="entry name" value="Tet_transcr_reg_TetR-rel_C_sf"/>
</dbReference>
<dbReference type="AlphaFoldDB" id="A0A1A9B3C1"/>
<dbReference type="GO" id="GO:0003700">
    <property type="term" value="F:DNA-binding transcription factor activity"/>
    <property type="evidence" value="ECO:0007669"/>
    <property type="project" value="TreeGrafter"/>
</dbReference>
<keyword evidence="1" id="KW-0678">Repressor</keyword>
<dbReference type="InterPro" id="IPR004111">
    <property type="entry name" value="Repressor_TetR_C"/>
</dbReference>
<evidence type="ECO:0000256" key="2">
    <source>
        <dbReference type="ARBA" id="ARBA00023015"/>
    </source>
</evidence>
<feature type="domain" description="HTH tetR-type" evidence="6">
    <location>
        <begin position="12"/>
        <end position="72"/>
    </location>
</feature>
<evidence type="ECO:0000259" key="6">
    <source>
        <dbReference type="PROSITE" id="PS50977"/>
    </source>
</evidence>
<evidence type="ECO:0000256" key="5">
    <source>
        <dbReference type="PROSITE-ProRule" id="PRU00335"/>
    </source>
</evidence>
<dbReference type="InterPro" id="IPR003012">
    <property type="entry name" value="Tet_transcr_reg_TetR"/>
</dbReference>
<keyword evidence="8" id="KW-1185">Reference proteome</keyword>
<organism evidence="7 8">
    <name type="scientific">Micromonospora sediminicola</name>
    <dbReference type="NCBI Taxonomy" id="946078"/>
    <lineage>
        <taxon>Bacteria</taxon>
        <taxon>Bacillati</taxon>
        <taxon>Actinomycetota</taxon>
        <taxon>Actinomycetes</taxon>
        <taxon>Micromonosporales</taxon>
        <taxon>Micromonosporaceae</taxon>
        <taxon>Micromonospora</taxon>
    </lineage>
</organism>
<evidence type="ECO:0000313" key="7">
    <source>
        <dbReference type="EMBL" id="SBT63985.1"/>
    </source>
</evidence>
<gene>
    <name evidence="7" type="ORF">GA0070622_0953</name>
</gene>
<evidence type="ECO:0000256" key="1">
    <source>
        <dbReference type="ARBA" id="ARBA00022491"/>
    </source>
</evidence>
<reference evidence="8" key="1">
    <citation type="submission" date="2016-06" db="EMBL/GenBank/DDBJ databases">
        <authorList>
            <person name="Varghese N."/>
            <person name="Submissions Spin"/>
        </authorList>
    </citation>
    <scope>NUCLEOTIDE SEQUENCE [LARGE SCALE GENOMIC DNA]</scope>
    <source>
        <strain evidence="8">DSM 45794</strain>
    </source>
</reference>
<dbReference type="Pfam" id="PF00440">
    <property type="entry name" value="TetR_N"/>
    <property type="match status" value="1"/>
</dbReference>
<dbReference type="Pfam" id="PF02909">
    <property type="entry name" value="TetR_C_1"/>
    <property type="match status" value="1"/>
</dbReference>
<dbReference type="Gene3D" id="1.10.10.60">
    <property type="entry name" value="Homeodomain-like"/>
    <property type="match status" value="1"/>
</dbReference>
<dbReference type="PROSITE" id="PS50977">
    <property type="entry name" value="HTH_TETR_2"/>
    <property type="match status" value="1"/>
</dbReference>
<dbReference type="Proteomes" id="UP000199558">
    <property type="component" value="Unassembled WGS sequence"/>
</dbReference>
<dbReference type="PRINTS" id="PR00400">
    <property type="entry name" value="TETREPRESSOR"/>
</dbReference>
<dbReference type="InterPro" id="IPR050109">
    <property type="entry name" value="HTH-type_TetR-like_transc_reg"/>
</dbReference>
<dbReference type="SUPFAM" id="SSF48498">
    <property type="entry name" value="Tetracyclin repressor-like, C-terminal domain"/>
    <property type="match status" value="1"/>
</dbReference>
<dbReference type="InterPro" id="IPR009057">
    <property type="entry name" value="Homeodomain-like_sf"/>
</dbReference>
<dbReference type="EMBL" id="FLRH01000003">
    <property type="protein sequence ID" value="SBT63985.1"/>
    <property type="molecule type" value="Genomic_DNA"/>
</dbReference>
<keyword evidence="2" id="KW-0805">Transcription regulation</keyword>
<dbReference type="SUPFAM" id="SSF46689">
    <property type="entry name" value="Homeodomain-like"/>
    <property type="match status" value="1"/>
</dbReference>
<sequence>MYAVKAMPRPRSLTPAQLADAALAVLDRDGLPGLTMRAVGARLGTSTMALYRYVADRDELEALVVERVLDGVDMRPPLDVPWPDGIRELVDRVRAGVGAHPAVVPLLPAHRHRSPGILRWGEAALAVLTRGGFAGTRRVVAFRALLAYVVGAIQMEHLGALGGPGTAVIAALPRDEFPLLAETARAAGAVGPDDEFGGGLDLLLDGLARQLDG</sequence>
<dbReference type="PANTHER" id="PTHR30055:SF151">
    <property type="entry name" value="TRANSCRIPTIONAL REGULATORY PROTEIN"/>
    <property type="match status" value="1"/>
</dbReference>
<dbReference type="GO" id="GO:0045892">
    <property type="term" value="P:negative regulation of DNA-templated transcription"/>
    <property type="evidence" value="ECO:0007669"/>
    <property type="project" value="InterPro"/>
</dbReference>
<dbReference type="Gene3D" id="1.10.357.10">
    <property type="entry name" value="Tetracycline Repressor, domain 2"/>
    <property type="match status" value="1"/>
</dbReference>
<name>A0A1A9B3C1_9ACTN</name>
<keyword evidence="3 5" id="KW-0238">DNA-binding</keyword>